<keyword evidence="2" id="KW-0186">Copper</keyword>
<gene>
    <name evidence="5" type="ORF">DFP72DRAFT_1070606</name>
</gene>
<name>A0A8H6HT48_9AGAR</name>
<dbReference type="Proteomes" id="UP000521943">
    <property type="component" value="Unassembled WGS sequence"/>
</dbReference>
<dbReference type="PRINTS" id="PR00092">
    <property type="entry name" value="TYROSINASE"/>
</dbReference>
<dbReference type="InterPro" id="IPR002227">
    <property type="entry name" value="Tyrosinase_Cu-bd"/>
</dbReference>
<evidence type="ECO:0000259" key="4">
    <source>
        <dbReference type="PROSITE" id="PS00498"/>
    </source>
</evidence>
<comment type="caution">
    <text evidence="5">The sequence shown here is derived from an EMBL/GenBank/DDBJ whole genome shotgun (WGS) entry which is preliminary data.</text>
</comment>
<protein>
    <recommendedName>
        <fullName evidence="4">Tyrosinase copper-binding domain-containing protein</fullName>
    </recommendedName>
</protein>
<keyword evidence="6" id="KW-1185">Reference proteome</keyword>
<feature type="domain" description="Tyrosinase copper-binding" evidence="4">
    <location>
        <begin position="329"/>
        <end position="340"/>
    </location>
</feature>
<feature type="signal peptide" evidence="3">
    <location>
        <begin position="1"/>
        <end position="21"/>
    </location>
</feature>
<proteinExistence type="predicted"/>
<organism evidence="5 6">
    <name type="scientific">Ephemerocybe angulata</name>
    <dbReference type="NCBI Taxonomy" id="980116"/>
    <lineage>
        <taxon>Eukaryota</taxon>
        <taxon>Fungi</taxon>
        <taxon>Dikarya</taxon>
        <taxon>Basidiomycota</taxon>
        <taxon>Agaricomycotina</taxon>
        <taxon>Agaricomycetes</taxon>
        <taxon>Agaricomycetidae</taxon>
        <taxon>Agaricales</taxon>
        <taxon>Agaricineae</taxon>
        <taxon>Psathyrellaceae</taxon>
        <taxon>Ephemerocybe</taxon>
    </lineage>
</organism>
<dbReference type="Pfam" id="PF00264">
    <property type="entry name" value="Tyrosinase"/>
    <property type="match status" value="1"/>
</dbReference>
<dbReference type="PANTHER" id="PTHR11474">
    <property type="entry name" value="TYROSINASE FAMILY MEMBER"/>
    <property type="match status" value="1"/>
</dbReference>
<dbReference type="GO" id="GO:0016491">
    <property type="term" value="F:oxidoreductase activity"/>
    <property type="evidence" value="ECO:0007669"/>
    <property type="project" value="InterPro"/>
</dbReference>
<evidence type="ECO:0000256" key="1">
    <source>
        <dbReference type="ARBA" id="ARBA00022723"/>
    </source>
</evidence>
<sequence length="399" mass="44576">MFSPILLCAIALAPFAQLAAGSPVSSQVQNISKRGCPSEVNISNPLIPHLNYPAFRAAAKDAVAALEEFKETGKAPAHPGKALQCDRIRVRKEWRRLTTKEKKAYIRAEKCLQKSPNFGLTANETFTFHDGLTNAHAQGFTRVPCWTQILTMASVVVWHHGYSLEKLCGYKGPVRGYWDYTLDAGPNFYSAPVFSNDPEIGFGDGGSVPINELGGRAGGFIVDKGAFANYRPNLPLPHFLVRNFTPDALYNPDNKYGIALSDTINKTARDRVLSATDFWQFETMIDGLDEPNFRSLHNSGHFFLGGDAQSFNWLDGTPWGGSQVFGANDPLFYLHHGNVDHVWWEWQNKKDSYQYDFRGREGGTDSICDDLPFNNLGPDVPIGLALKTEWYPQCYTYEY</sequence>
<evidence type="ECO:0000313" key="6">
    <source>
        <dbReference type="Proteomes" id="UP000521943"/>
    </source>
</evidence>
<evidence type="ECO:0000256" key="2">
    <source>
        <dbReference type="ARBA" id="ARBA00023008"/>
    </source>
</evidence>
<dbReference type="OrthoDB" id="6132182at2759"/>
<evidence type="ECO:0000313" key="5">
    <source>
        <dbReference type="EMBL" id="KAF6752291.1"/>
    </source>
</evidence>
<dbReference type="PANTHER" id="PTHR11474:SF126">
    <property type="entry name" value="TYROSINASE-LIKE PROTEIN TYR-1-RELATED"/>
    <property type="match status" value="1"/>
</dbReference>
<dbReference type="GO" id="GO:0046872">
    <property type="term" value="F:metal ion binding"/>
    <property type="evidence" value="ECO:0007669"/>
    <property type="project" value="UniProtKB-KW"/>
</dbReference>
<keyword evidence="3" id="KW-0732">Signal</keyword>
<evidence type="ECO:0000256" key="3">
    <source>
        <dbReference type="SAM" id="SignalP"/>
    </source>
</evidence>
<reference evidence="5 6" key="1">
    <citation type="submission" date="2020-07" db="EMBL/GenBank/DDBJ databases">
        <title>Comparative genomics of pyrophilous fungi reveals a link between fire events and developmental genes.</title>
        <authorList>
            <consortium name="DOE Joint Genome Institute"/>
            <person name="Steindorff A.S."/>
            <person name="Carver A."/>
            <person name="Calhoun S."/>
            <person name="Stillman K."/>
            <person name="Liu H."/>
            <person name="Lipzen A."/>
            <person name="Pangilinan J."/>
            <person name="Labutti K."/>
            <person name="Bruns T.D."/>
            <person name="Grigoriev I.V."/>
        </authorList>
    </citation>
    <scope>NUCLEOTIDE SEQUENCE [LARGE SCALE GENOMIC DNA]</scope>
    <source>
        <strain evidence="5 6">CBS 144469</strain>
    </source>
</reference>
<feature type="chain" id="PRO_5034230315" description="Tyrosinase copper-binding domain-containing protein" evidence="3">
    <location>
        <begin position="22"/>
        <end position="399"/>
    </location>
</feature>
<keyword evidence="1" id="KW-0479">Metal-binding</keyword>
<dbReference type="SUPFAM" id="SSF48056">
    <property type="entry name" value="Di-copper centre-containing domain"/>
    <property type="match status" value="1"/>
</dbReference>
<dbReference type="InterPro" id="IPR008922">
    <property type="entry name" value="Di-copper_centre_dom_sf"/>
</dbReference>
<dbReference type="AlphaFoldDB" id="A0A8H6HT48"/>
<dbReference type="PROSITE" id="PS00498">
    <property type="entry name" value="TYROSINASE_2"/>
    <property type="match status" value="1"/>
</dbReference>
<accession>A0A8H6HT48</accession>
<dbReference type="EMBL" id="JACGCI010000045">
    <property type="protein sequence ID" value="KAF6752291.1"/>
    <property type="molecule type" value="Genomic_DNA"/>
</dbReference>
<dbReference type="Gene3D" id="1.10.1280.10">
    <property type="entry name" value="Di-copper center containing domain from catechol oxidase"/>
    <property type="match status" value="1"/>
</dbReference>
<dbReference type="InterPro" id="IPR050316">
    <property type="entry name" value="Tyrosinase/Hemocyanin"/>
</dbReference>